<feature type="non-terminal residue" evidence="2">
    <location>
        <position position="90"/>
    </location>
</feature>
<evidence type="ECO:0000313" key="2">
    <source>
        <dbReference type="EMBL" id="MCQ4638705.1"/>
    </source>
</evidence>
<proteinExistence type="predicted"/>
<protein>
    <submittedName>
        <fullName evidence="2">Relaxase/mobilization nuclease domain-containing protein</fullName>
    </submittedName>
</protein>
<evidence type="ECO:0000259" key="1">
    <source>
        <dbReference type="Pfam" id="PF03432"/>
    </source>
</evidence>
<feature type="non-terminal residue" evidence="2">
    <location>
        <position position="1"/>
    </location>
</feature>
<keyword evidence="3" id="KW-1185">Reference proteome</keyword>
<dbReference type="InterPro" id="IPR005094">
    <property type="entry name" value="Endonuclease_MobA/VirD2"/>
</dbReference>
<name>A0ABT1RU22_9FIRM</name>
<reference evidence="2 3" key="1">
    <citation type="submission" date="2022-06" db="EMBL/GenBank/DDBJ databases">
        <title>Isolation of gut microbiota from human fecal samples.</title>
        <authorList>
            <person name="Pamer E.G."/>
            <person name="Barat B."/>
            <person name="Waligurski E."/>
            <person name="Medina S."/>
            <person name="Paddock L."/>
            <person name="Mostad J."/>
        </authorList>
    </citation>
    <scope>NUCLEOTIDE SEQUENCE [LARGE SCALE GENOMIC DNA]</scope>
    <source>
        <strain evidence="2 3">SL.3.17</strain>
    </source>
</reference>
<gene>
    <name evidence="2" type="ORF">NE619_18435</name>
</gene>
<evidence type="ECO:0000313" key="3">
    <source>
        <dbReference type="Proteomes" id="UP001524502"/>
    </source>
</evidence>
<accession>A0ABT1RU22</accession>
<dbReference type="Pfam" id="PF03432">
    <property type="entry name" value="Relaxase"/>
    <property type="match status" value="1"/>
</dbReference>
<organism evidence="2 3">
    <name type="scientific">Anaerovorax odorimutans</name>
    <dbReference type="NCBI Taxonomy" id="109327"/>
    <lineage>
        <taxon>Bacteria</taxon>
        <taxon>Bacillati</taxon>
        <taxon>Bacillota</taxon>
        <taxon>Clostridia</taxon>
        <taxon>Peptostreptococcales</taxon>
        <taxon>Anaerovoracaceae</taxon>
        <taxon>Anaerovorax</taxon>
    </lineage>
</organism>
<comment type="caution">
    <text evidence="2">The sequence shown here is derived from an EMBL/GenBank/DDBJ whole genome shotgun (WGS) entry which is preliminary data.</text>
</comment>
<feature type="domain" description="MobA/VirD2-like nuclease" evidence="1">
    <location>
        <begin position="1"/>
        <end position="49"/>
    </location>
</feature>
<sequence>THLDKENHLHNHFVLNTVSFVNGLRYHRTAADYRAMRQMSDALCREYGLSVIESPRNGKGKQYGEWRAEQEGRPTWRGLIKADVDEAIEQ</sequence>
<dbReference type="EMBL" id="JANFXK010000139">
    <property type="protein sequence ID" value="MCQ4638705.1"/>
    <property type="molecule type" value="Genomic_DNA"/>
</dbReference>
<dbReference type="Proteomes" id="UP001524502">
    <property type="component" value="Unassembled WGS sequence"/>
</dbReference>